<dbReference type="KEGG" id="drm:Dred_0435"/>
<keyword evidence="3" id="KW-1185">Reference proteome</keyword>
<accession>A4J1M8</accession>
<dbReference type="Pfam" id="PF07238">
    <property type="entry name" value="PilZ"/>
    <property type="match status" value="1"/>
</dbReference>
<name>A4J1M8_DESRM</name>
<dbReference type="InterPro" id="IPR009875">
    <property type="entry name" value="PilZ_domain"/>
</dbReference>
<proteinExistence type="predicted"/>
<dbReference type="HOGENOM" id="CLU_2301301_0_0_9"/>
<dbReference type="AlphaFoldDB" id="A4J1M8"/>
<reference evidence="2 3" key="1">
    <citation type="submission" date="2007-03" db="EMBL/GenBank/DDBJ databases">
        <title>Complete sequence of Desulfotomaculum reducens MI-1.</title>
        <authorList>
            <consortium name="US DOE Joint Genome Institute"/>
            <person name="Copeland A."/>
            <person name="Lucas S."/>
            <person name="Lapidus A."/>
            <person name="Barry K."/>
            <person name="Detter J.C."/>
            <person name="Glavina del Rio T."/>
            <person name="Hammon N."/>
            <person name="Israni S."/>
            <person name="Dalin E."/>
            <person name="Tice H."/>
            <person name="Pitluck S."/>
            <person name="Sims D."/>
            <person name="Brettin T."/>
            <person name="Bruce D."/>
            <person name="Han C."/>
            <person name="Tapia R."/>
            <person name="Schmutz J."/>
            <person name="Larimer F."/>
            <person name="Land M."/>
            <person name="Hauser L."/>
            <person name="Kyrpides N."/>
            <person name="Kim E."/>
            <person name="Tebo B.M."/>
            <person name="Richardson P."/>
        </authorList>
    </citation>
    <scope>NUCLEOTIDE SEQUENCE [LARGE SCALE GENOMIC DNA]</scope>
    <source>
        <strain evidence="2 3">MI-1</strain>
    </source>
</reference>
<dbReference type="GO" id="GO:0035438">
    <property type="term" value="F:cyclic-di-GMP binding"/>
    <property type="evidence" value="ECO:0007669"/>
    <property type="project" value="InterPro"/>
</dbReference>
<sequence>MRKRTFMRVNVNWSVEMESMLDRKKVTGVKVLTFSNAGLSFRCDKEIQVGESFVIDLPFASIPISVVRRLDDRYGALFLNISLEEIELIKENLYKDDGGSILMEAISQF</sequence>
<organism evidence="2 3">
    <name type="scientific">Desulforamulus reducens (strain ATCC BAA-1160 / DSM 100696 / MI-1)</name>
    <name type="common">Desulfotomaculum reducens</name>
    <dbReference type="NCBI Taxonomy" id="349161"/>
    <lineage>
        <taxon>Bacteria</taxon>
        <taxon>Bacillati</taxon>
        <taxon>Bacillota</taxon>
        <taxon>Clostridia</taxon>
        <taxon>Eubacteriales</taxon>
        <taxon>Peptococcaceae</taxon>
        <taxon>Desulforamulus</taxon>
    </lineage>
</organism>
<dbReference type="Gene3D" id="2.40.10.220">
    <property type="entry name" value="predicted glycosyltransferase like domains"/>
    <property type="match status" value="1"/>
</dbReference>
<feature type="domain" description="PilZ" evidence="1">
    <location>
        <begin position="3"/>
        <end position="94"/>
    </location>
</feature>
<protein>
    <submittedName>
        <fullName evidence="2">Type IV pilus assembly PilZ</fullName>
    </submittedName>
</protein>
<gene>
    <name evidence="2" type="ordered locus">Dred_0435</name>
</gene>
<evidence type="ECO:0000313" key="3">
    <source>
        <dbReference type="Proteomes" id="UP000001556"/>
    </source>
</evidence>
<dbReference type="Proteomes" id="UP000001556">
    <property type="component" value="Chromosome"/>
</dbReference>
<dbReference type="OrthoDB" id="2086110at2"/>
<dbReference type="SUPFAM" id="SSF141371">
    <property type="entry name" value="PilZ domain-like"/>
    <property type="match status" value="1"/>
</dbReference>
<evidence type="ECO:0000259" key="1">
    <source>
        <dbReference type="Pfam" id="PF07238"/>
    </source>
</evidence>
<dbReference type="RefSeq" id="WP_011876819.1">
    <property type="nucleotide sequence ID" value="NC_009253.1"/>
</dbReference>
<evidence type="ECO:0000313" key="2">
    <source>
        <dbReference type="EMBL" id="ABO48981.1"/>
    </source>
</evidence>
<dbReference type="EMBL" id="CP000612">
    <property type="protein sequence ID" value="ABO48981.1"/>
    <property type="molecule type" value="Genomic_DNA"/>
</dbReference>